<dbReference type="CDD" id="cd22162">
    <property type="entry name" value="F-box_AtSKIP3-like"/>
    <property type="match status" value="1"/>
</dbReference>
<organism evidence="1 2">
    <name type="scientific">Solanum pinnatisectum</name>
    <name type="common">tansyleaf nightshade</name>
    <dbReference type="NCBI Taxonomy" id="50273"/>
    <lineage>
        <taxon>Eukaryota</taxon>
        <taxon>Viridiplantae</taxon>
        <taxon>Streptophyta</taxon>
        <taxon>Embryophyta</taxon>
        <taxon>Tracheophyta</taxon>
        <taxon>Spermatophyta</taxon>
        <taxon>Magnoliopsida</taxon>
        <taxon>eudicotyledons</taxon>
        <taxon>Gunneridae</taxon>
        <taxon>Pentapetalae</taxon>
        <taxon>asterids</taxon>
        <taxon>lamiids</taxon>
        <taxon>Solanales</taxon>
        <taxon>Solanaceae</taxon>
        <taxon>Solanoideae</taxon>
        <taxon>Solaneae</taxon>
        <taxon>Solanum</taxon>
    </lineage>
</organism>
<dbReference type="EMBL" id="JAWPEI010000006">
    <property type="protein sequence ID" value="KAK4724485.1"/>
    <property type="molecule type" value="Genomic_DNA"/>
</dbReference>
<protein>
    <submittedName>
        <fullName evidence="1">Uncharacterized protein</fullName>
    </submittedName>
</protein>
<dbReference type="AlphaFoldDB" id="A0AAV9LI19"/>
<name>A0AAV9LI19_9SOLN</name>
<dbReference type="Pfam" id="PF14299">
    <property type="entry name" value="PP2"/>
    <property type="match status" value="1"/>
</dbReference>
<accession>A0AAV9LI19</accession>
<evidence type="ECO:0000313" key="2">
    <source>
        <dbReference type="Proteomes" id="UP001311915"/>
    </source>
</evidence>
<dbReference type="SUPFAM" id="SSF81383">
    <property type="entry name" value="F-box domain"/>
    <property type="match status" value="1"/>
</dbReference>
<keyword evidence="2" id="KW-1185">Reference proteome</keyword>
<reference evidence="1 2" key="1">
    <citation type="submission" date="2023-10" db="EMBL/GenBank/DDBJ databases">
        <title>Genome-Wide Identification Analysis in wild type Solanum Pinnatisectum Reveals Some Genes Defensing Phytophthora Infestans.</title>
        <authorList>
            <person name="Sun C."/>
        </authorList>
    </citation>
    <scope>NUCLEOTIDE SEQUENCE [LARGE SCALE GENOMIC DNA]</scope>
    <source>
        <strain evidence="1">LQN</strain>
        <tissue evidence="1">Leaf</tissue>
    </source>
</reference>
<sequence>MDYFESLLEGCKFEIISKTTPADAVRSIILSKGFKSVAESDEIWRRFLPRDYQEIIDRSEFLLDCNPKKELFCRLYDSPILLDGGKLSFFLHKHSEKKYFIIAPRELIILDSDDAFSWQWGPRRDSKFSEVAYLIIGNQLYIRGIIGTEMLSPKTEYNAYLVFKLVNMCDYRLEYAKSRIRFANTVHLPTLKESGNIPKMRGDGWMEVKLGYFDSKKGTYSLVEARLFEMNHIYKGGLIVEGVEFRPK</sequence>
<gene>
    <name evidence="1" type="ORF">R3W88_027264</name>
</gene>
<dbReference type="InterPro" id="IPR036047">
    <property type="entry name" value="F-box-like_dom_sf"/>
</dbReference>
<dbReference type="PANTHER" id="PTHR32278">
    <property type="entry name" value="F-BOX DOMAIN-CONTAINING PROTEIN"/>
    <property type="match status" value="1"/>
</dbReference>
<dbReference type="Proteomes" id="UP001311915">
    <property type="component" value="Unassembled WGS sequence"/>
</dbReference>
<evidence type="ECO:0000313" key="1">
    <source>
        <dbReference type="EMBL" id="KAK4724485.1"/>
    </source>
</evidence>
<dbReference type="PANTHER" id="PTHR32278:SF81">
    <property type="entry name" value="F-BOX FAMILY PROTEIN"/>
    <property type="match status" value="1"/>
</dbReference>
<proteinExistence type="predicted"/>
<dbReference type="InterPro" id="IPR025886">
    <property type="entry name" value="PP2-like"/>
</dbReference>
<comment type="caution">
    <text evidence="1">The sequence shown here is derived from an EMBL/GenBank/DDBJ whole genome shotgun (WGS) entry which is preliminary data.</text>
</comment>